<protein>
    <submittedName>
        <fullName evidence="4">Acyl-coenzyme A thioesterase 13</fullName>
    </submittedName>
</protein>
<dbReference type="SUPFAM" id="SSF54637">
    <property type="entry name" value="Thioesterase/thiol ester dehydrase-isomerase"/>
    <property type="match status" value="1"/>
</dbReference>
<dbReference type="GeneID" id="108911412"/>
<dbReference type="NCBIfam" id="TIGR00369">
    <property type="entry name" value="unchar_dom_1"/>
    <property type="match status" value="1"/>
</dbReference>
<evidence type="ECO:0000256" key="1">
    <source>
        <dbReference type="ARBA" id="ARBA00008324"/>
    </source>
</evidence>
<dbReference type="EMBL" id="GALX01005612">
    <property type="protein sequence ID" value="JAB62854.1"/>
    <property type="molecule type" value="Transcribed_RNA"/>
</dbReference>
<dbReference type="PANTHER" id="PTHR21660:SF1">
    <property type="entry name" value="ACYL-COENZYME A THIOESTERASE 13"/>
    <property type="match status" value="1"/>
</dbReference>
<accession>V5GFU8</accession>
<dbReference type="SMR" id="V5GFU8"/>
<dbReference type="InterPro" id="IPR029069">
    <property type="entry name" value="HotDog_dom_sf"/>
</dbReference>
<proteinExistence type="inferred from homology"/>
<dbReference type="PANTHER" id="PTHR21660">
    <property type="entry name" value="THIOESTERASE SUPERFAMILY MEMBER-RELATED"/>
    <property type="match status" value="1"/>
</dbReference>
<dbReference type="KEGG" id="agb:108911412"/>
<dbReference type="InterPro" id="IPR003736">
    <property type="entry name" value="PAAI_dom"/>
</dbReference>
<dbReference type="OrthoDB" id="46529at2759"/>
<dbReference type="AlphaFoldDB" id="V5GFU8"/>
<dbReference type="FunFam" id="3.10.129.10:FF:000033">
    <property type="entry name" value="acyl-coenzyme A thioesterase 13"/>
    <property type="match status" value="1"/>
</dbReference>
<comment type="similarity">
    <text evidence="1">Belongs to the thioesterase PaaI family.</text>
</comment>
<sequence length="141" mass="15243">MSLTAAHIMKSIKNAKSFEKVLDKIKVISLQDGNCLAEMEVSEEHTNPLGGLHGGFSATLVDNISSYGLLSHKFGSVPSVSVDLHTTYLRGAKIGDTIEIDARTLRVGKSLAVLEVYIKNKVTGELLVKGSHTKFLMQSTN</sequence>
<dbReference type="Gene3D" id="3.10.129.10">
    <property type="entry name" value="Hotdog Thioesterase"/>
    <property type="match status" value="1"/>
</dbReference>
<dbReference type="InterPro" id="IPR006683">
    <property type="entry name" value="Thioestr_dom"/>
</dbReference>
<evidence type="ECO:0000256" key="2">
    <source>
        <dbReference type="ARBA" id="ARBA00022801"/>
    </source>
</evidence>
<feature type="domain" description="Thioesterase" evidence="3">
    <location>
        <begin position="50"/>
        <end position="123"/>
    </location>
</feature>
<dbReference type="Pfam" id="PF03061">
    <property type="entry name" value="4HBT"/>
    <property type="match status" value="1"/>
</dbReference>
<dbReference type="InterPro" id="IPR039298">
    <property type="entry name" value="ACOT13"/>
</dbReference>
<keyword evidence="2" id="KW-0378">Hydrolase</keyword>
<evidence type="ECO:0000259" key="3">
    <source>
        <dbReference type="Pfam" id="PF03061"/>
    </source>
</evidence>
<reference evidence="4" key="1">
    <citation type="submission" date="2013-07" db="EMBL/GenBank/DDBJ databases">
        <title>Midgut Transcriptome Profiling of Anoplphora glabripennis, a Lignocellulose Degrading, Wood-Boring Cerambycid.</title>
        <authorList>
            <person name="Scully E.D."/>
            <person name="Hoover K."/>
            <person name="Carlson J.E."/>
            <person name="Tien M."/>
            <person name="Geib S.M."/>
        </authorList>
    </citation>
    <scope>NUCLEOTIDE SEQUENCE</scope>
</reference>
<dbReference type="GO" id="GO:0047617">
    <property type="term" value="F:fatty acyl-CoA hydrolase activity"/>
    <property type="evidence" value="ECO:0007669"/>
    <property type="project" value="InterPro"/>
</dbReference>
<gene>
    <name evidence="4" type="primary">ACO13</name>
</gene>
<evidence type="ECO:0000313" key="4">
    <source>
        <dbReference type="EMBL" id="JAB62854.1"/>
    </source>
</evidence>
<name>V5GFU8_ANOGL</name>
<organism evidence="4">
    <name type="scientific">Anoplophora glabripennis</name>
    <name type="common">Asian longhorn beetle</name>
    <name type="synonym">Anoplophora nobilis</name>
    <dbReference type="NCBI Taxonomy" id="217634"/>
    <lineage>
        <taxon>Eukaryota</taxon>
        <taxon>Metazoa</taxon>
        <taxon>Ecdysozoa</taxon>
        <taxon>Arthropoda</taxon>
        <taxon>Hexapoda</taxon>
        <taxon>Insecta</taxon>
        <taxon>Pterygota</taxon>
        <taxon>Neoptera</taxon>
        <taxon>Endopterygota</taxon>
        <taxon>Coleoptera</taxon>
        <taxon>Polyphaga</taxon>
        <taxon>Cucujiformia</taxon>
        <taxon>Chrysomeloidea</taxon>
        <taxon>Cerambycidae</taxon>
        <taxon>Lamiinae</taxon>
        <taxon>Lamiini</taxon>
        <taxon>Anoplophora</taxon>
    </lineage>
</organism>
<dbReference type="CDD" id="cd03443">
    <property type="entry name" value="PaaI_thioesterase"/>
    <property type="match status" value="1"/>
</dbReference>